<evidence type="ECO:0000256" key="5">
    <source>
        <dbReference type="ARBA" id="ARBA00023014"/>
    </source>
</evidence>
<evidence type="ECO:0000256" key="1">
    <source>
        <dbReference type="ARBA" id="ARBA00022485"/>
    </source>
</evidence>
<dbReference type="SUPFAM" id="SSF46548">
    <property type="entry name" value="alpha-helical ferredoxin"/>
    <property type="match status" value="1"/>
</dbReference>
<evidence type="ECO:0000256" key="4">
    <source>
        <dbReference type="ARBA" id="ARBA00023004"/>
    </source>
</evidence>
<keyword evidence="3" id="KW-0560">Oxidoreductase</keyword>
<dbReference type="PROSITE" id="PS51379">
    <property type="entry name" value="4FE4S_FER_2"/>
    <property type="match status" value="2"/>
</dbReference>
<dbReference type="InterPro" id="IPR004017">
    <property type="entry name" value="Cys_rich_dom"/>
</dbReference>
<feature type="region of interest" description="Disordered" evidence="6">
    <location>
        <begin position="516"/>
        <end position="535"/>
    </location>
</feature>
<organism evidence="9 10">
    <name type="scientific">Paenibacillus phyllosphaerae</name>
    <dbReference type="NCBI Taxonomy" id="274593"/>
    <lineage>
        <taxon>Bacteria</taxon>
        <taxon>Bacillati</taxon>
        <taxon>Bacillota</taxon>
        <taxon>Bacilli</taxon>
        <taxon>Bacillales</taxon>
        <taxon>Paenibacillaceae</taxon>
        <taxon>Paenibacillus</taxon>
    </lineage>
</organism>
<accession>A0A7W5FPW7</accession>
<dbReference type="GO" id="GO:0005886">
    <property type="term" value="C:plasma membrane"/>
    <property type="evidence" value="ECO:0007669"/>
    <property type="project" value="TreeGrafter"/>
</dbReference>
<feature type="domain" description="4Fe-4S ferredoxin-type" evidence="8">
    <location>
        <begin position="435"/>
        <end position="465"/>
    </location>
</feature>
<sequence length="895" mass="97547">MRQLLSILAEHPWDAMHILLLLLAVAITLGKGAMAAREAARSIRMGRSSPASFPVHAGRPAAQRTGLRYGASAAGIPRHLAKGHGKQGGTGQGKRKPKGGSVRGKPNSQGKQEPAGVRIRRLMQRRHWRTGLAYLLLACCGLLLSLGLFLGQGQLLGVQLASPDELRLLRLLQEAGGVLIGCWLLAVTIRLAAGRELRVRHKRRDPDGRRPFLLGLWLLIVLLVIAFDKRLEQSGARSEAAAASLYTTDSLGVHAAAQGEGTGSPAPIQRSAITSLAELWDSNRKEYATADWLPAKEEPARFDELLMWKTLLTIREQWLPQTESFLAEEQAVPSLPDPITPTDYTLTGFLAAALGRLALSEAMTSTVGGTLRLLQDAGLLALLILVPRQRMQQLIVLPLLIGHKRGEPRRALQPLALEEDMEGPLGVRAIEQFERSELLELHACITCGICTAVCPSSLTGKLLSPMHLVAKLRVHLMEKSAAVNPRTTSWVAADQSAHSSGAHVMRRALPLWVPGSGGRGTSTEPTAAAQRNGWSPVSGRSPLDVELIGEVITDDELWACTTCGSCDAHCPVHVEPSKLVTALRRGQALTEGTVPPGPQQTLARIERYGNPWGLPKLGRSAWIAQYESATGRPLLSVQAARLRGEPLPALVVWAGTMGAYDPRSAKVLFAVLRLLQEAKVPFAVMGGEERSSGDTARRMGDELLFQSLCKENIDTLHKYGVKHLVMICPHTYHVMKQEYRDFGLDPNIVVEHHLTLLARLVKTGSLRLAWRVEERVVYHDACYLGRYNDEYKAPRDLLRAMSGVKLIEMEHNRSRSLCCGAGGGLMWSEPRTGIPMNEARTAEALAAEPTVIASSCPFCLAMLEQGVSRQKQVLPVKTRDVAELLFVSVFGYGEV</sequence>
<dbReference type="InterPro" id="IPR017896">
    <property type="entry name" value="4Fe4S_Fe-S-bd"/>
</dbReference>
<dbReference type="Proteomes" id="UP000570361">
    <property type="component" value="Unassembled WGS sequence"/>
</dbReference>
<evidence type="ECO:0000256" key="3">
    <source>
        <dbReference type="ARBA" id="ARBA00023002"/>
    </source>
</evidence>
<dbReference type="GO" id="GO:0016491">
    <property type="term" value="F:oxidoreductase activity"/>
    <property type="evidence" value="ECO:0007669"/>
    <property type="project" value="UniProtKB-KW"/>
</dbReference>
<evidence type="ECO:0000256" key="2">
    <source>
        <dbReference type="ARBA" id="ARBA00022723"/>
    </source>
</evidence>
<keyword evidence="5" id="KW-0411">Iron-sulfur</keyword>
<evidence type="ECO:0000256" key="6">
    <source>
        <dbReference type="SAM" id="MobiDB-lite"/>
    </source>
</evidence>
<feature type="transmembrane region" description="Helical" evidence="7">
    <location>
        <begin position="171"/>
        <end position="191"/>
    </location>
</feature>
<evidence type="ECO:0000256" key="7">
    <source>
        <dbReference type="SAM" id="Phobius"/>
    </source>
</evidence>
<dbReference type="InterPro" id="IPR009051">
    <property type="entry name" value="Helical_ferredxn"/>
</dbReference>
<feature type="region of interest" description="Disordered" evidence="6">
    <location>
        <begin position="80"/>
        <end position="116"/>
    </location>
</feature>
<dbReference type="PROSITE" id="PS00198">
    <property type="entry name" value="4FE4S_FER_1"/>
    <property type="match status" value="2"/>
</dbReference>
<keyword evidence="7" id="KW-1133">Transmembrane helix</keyword>
<comment type="caution">
    <text evidence="9">The sequence shown here is derived from an EMBL/GenBank/DDBJ whole genome shotgun (WGS) entry which is preliminary data.</text>
</comment>
<dbReference type="AlphaFoldDB" id="A0A7W5FPW7"/>
<dbReference type="InterPro" id="IPR051460">
    <property type="entry name" value="HdrC_iron-sulfur_subunit"/>
</dbReference>
<keyword evidence="10" id="KW-1185">Reference proteome</keyword>
<keyword evidence="7" id="KW-0812">Transmembrane</keyword>
<evidence type="ECO:0000259" key="8">
    <source>
        <dbReference type="PROSITE" id="PS51379"/>
    </source>
</evidence>
<name>A0A7W5FPW7_9BACL</name>
<gene>
    <name evidence="9" type="ORF">FHS18_004764</name>
</gene>
<keyword evidence="4" id="KW-0408">Iron</keyword>
<evidence type="ECO:0000313" key="10">
    <source>
        <dbReference type="Proteomes" id="UP000570361"/>
    </source>
</evidence>
<keyword evidence="7" id="KW-0472">Membrane</keyword>
<feature type="domain" description="4Fe-4S ferredoxin-type" evidence="8">
    <location>
        <begin position="549"/>
        <end position="574"/>
    </location>
</feature>
<dbReference type="PANTHER" id="PTHR43255:SF1">
    <property type="entry name" value="IRON-SULFUR-BINDING OXIDOREDUCTASE FADF-RELATED"/>
    <property type="match status" value="1"/>
</dbReference>
<dbReference type="Pfam" id="PF02754">
    <property type="entry name" value="CCG"/>
    <property type="match status" value="1"/>
</dbReference>
<dbReference type="Gene3D" id="1.10.1060.10">
    <property type="entry name" value="Alpha-helical ferredoxin"/>
    <property type="match status" value="2"/>
</dbReference>
<dbReference type="EMBL" id="JACHXK010000013">
    <property type="protein sequence ID" value="MBB3112663.1"/>
    <property type="molecule type" value="Genomic_DNA"/>
</dbReference>
<protein>
    <submittedName>
        <fullName evidence="9">Fe-S oxidoreductase</fullName>
    </submittedName>
</protein>
<dbReference type="InterPro" id="IPR017900">
    <property type="entry name" value="4Fe4S_Fe_S_CS"/>
</dbReference>
<keyword evidence="2" id="KW-0479">Metal-binding</keyword>
<evidence type="ECO:0000313" key="9">
    <source>
        <dbReference type="EMBL" id="MBB3112663.1"/>
    </source>
</evidence>
<keyword evidence="1" id="KW-0004">4Fe-4S</keyword>
<feature type="transmembrane region" description="Helical" evidence="7">
    <location>
        <begin position="15"/>
        <end position="36"/>
    </location>
</feature>
<dbReference type="RefSeq" id="WP_183602774.1">
    <property type="nucleotide sequence ID" value="NZ_JACHXK010000013.1"/>
</dbReference>
<reference evidence="9 10" key="1">
    <citation type="submission" date="2020-08" db="EMBL/GenBank/DDBJ databases">
        <title>Genomic Encyclopedia of Type Strains, Phase III (KMG-III): the genomes of soil and plant-associated and newly described type strains.</title>
        <authorList>
            <person name="Whitman W."/>
        </authorList>
    </citation>
    <scope>NUCLEOTIDE SEQUENCE [LARGE SCALE GENOMIC DNA]</scope>
    <source>
        <strain evidence="9 10">CECT 5862</strain>
    </source>
</reference>
<feature type="transmembrane region" description="Helical" evidence="7">
    <location>
        <begin position="131"/>
        <end position="151"/>
    </location>
</feature>
<dbReference type="PANTHER" id="PTHR43255">
    <property type="entry name" value="IRON-SULFUR-BINDING OXIDOREDUCTASE FADF-RELATED-RELATED"/>
    <property type="match status" value="1"/>
</dbReference>
<proteinExistence type="predicted"/>
<dbReference type="GO" id="GO:0051539">
    <property type="term" value="F:4 iron, 4 sulfur cluster binding"/>
    <property type="evidence" value="ECO:0007669"/>
    <property type="project" value="UniProtKB-KW"/>
</dbReference>
<feature type="transmembrane region" description="Helical" evidence="7">
    <location>
        <begin position="211"/>
        <end position="227"/>
    </location>
</feature>
<dbReference type="GO" id="GO:0046872">
    <property type="term" value="F:metal ion binding"/>
    <property type="evidence" value="ECO:0007669"/>
    <property type="project" value="UniProtKB-KW"/>
</dbReference>